<comment type="similarity">
    <text evidence="2 15">Belongs to the FPG family.</text>
</comment>
<evidence type="ECO:0000256" key="13">
    <source>
        <dbReference type="ARBA" id="ARBA00023295"/>
    </source>
</evidence>
<proteinExistence type="inferred from homology"/>
<evidence type="ECO:0000256" key="2">
    <source>
        <dbReference type="ARBA" id="ARBA00009409"/>
    </source>
</evidence>
<dbReference type="PANTHER" id="PTHR22993">
    <property type="entry name" value="FORMAMIDOPYRIMIDINE-DNA GLYCOSYLASE"/>
    <property type="match status" value="1"/>
</dbReference>
<evidence type="ECO:0000256" key="6">
    <source>
        <dbReference type="ARBA" id="ARBA00022771"/>
    </source>
</evidence>
<organism evidence="18 19">
    <name type="scientific">Corynebacterium alimapuense</name>
    <dbReference type="NCBI Taxonomy" id="1576874"/>
    <lineage>
        <taxon>Bacteria</taxon>
        <taxon>Bacillati</taxon>
        <taxon>Actinomycetota</taxon>
        <taxon>Actinomycetes</taxon>
        <taxon>Mycobacteriales</taxon>
        <taxon>Corynebacteriaceae</taxon>
        <taxon>Corynebacterium</taxon>
    </lineage>
</organism>
<dbReference type="InterPro" id="IPR012319">
    <property type="entry name" value="FPG_cat"/>
</dbReference>
<evidence type="ECO:0000256" key="8">
    <source>
        <dbReference type="ARBA" id="ARBA00022833"/>
    </source>
</evidence>
<comment type="function">
    <text evidence="15">Involved in base excision repair of DNA damaged by oxidation or by mutagenic agents. Acts as DNA glycosylase that recognizes and removes damaged bases. Has a preference for oxidized purines, such as 7,8-dihydro-8-oxoguanine (8-oxoG). Has AP (apurinic/apyrimidinic) lyase activity and introduces nicks in the DNA strand. Cleaves the DNA backbone by beta-delta elimination to generate a single-strand break at the site of the removed base with both 3'- and 5'-phosphates.</text>
</comment>
<feature type="binding site" evidence="15">
    <location>
        <position position="115"/>
    </location>
    <ligand>
        <name>DNA</name>
        <dbReference type="ChEBI" id="CHEBI:16991"/>
    </ligand>
</feature>
<dbReference type="RefSeq" id="WP_123047485.1">
    <property type="nucleotide sequence ID" value="NZ_PTJO01000003.1"/>
</dbReference>
<keyword evidence="11 15" id="KW-0456">Lyase</keyword>
<dbReference type="Pfam" id="PF01149">
    <property type="entry name" value="Fapy_DNA_glyco"/>
    <property type="match status" value="1"/>
</dbReference>
<comment type="caution">
    <text evidence="18">The sequence shown here is derived from an EMBL/GenBank/DDBJ whole genome shotgun (WGS) entry which is preliminary data.</text>
</comment>
<keyword evidence="5 15" id="KW-0227">DNA damage</keyword>
<dbReference type="GO" id="GO:0003684">
    <property type="term" value="F:damaged DNA binding"/>
    <property type="evidence" value="ECO:0007669"/>
    <property type="project" value="InterPro"/>
</dbReference>
<evidence type="ECO:0000256" key="10">
    <source>
        <dbReference type="ARBA" id="ARBA00023204"/>
    </source>
</evidence>
<dbReference type="SMART" id="SM00898">
    <property type="entry name" value="Fapy_DNA_glyco"/>
    <property type="match status" value="1"/>
</dbReference>
<evidence type="ECO:0000256" key="12">
    <source>
        <dbReference type="ARBA" id="ARBA00023268"/>
    </source>
</evidence>
<dbReference type="InterPro" id="IPR010663">
    <property type="entry name" value="Znf_FPG/IleRS"/>
</dbReference>
<sequence length="278" mass="30512">MPELPEVEVVRRGLEKHLLGARFTDVEVLHPRANRGQDAPLAALLNGATIHSVDRRGKYLWCDLGQDSALFIHLGMSGQLLVGEPGSCTSSHLRIHSELSTKNGHALELAFVDQRTFGRWLHTPMVGGVPEPAAHIALDPLEKDFDPITVARRIRGKKAAIKSVLLDQTVVSGIGNIYADESLWQAQISPTRRASSLRQRDVVALLDAAAEVMRRALDAGGTSFDALYVNVNGASGYFSRSLNVYGQQGQPCPRCLTPIRREKFMNRSSHFCPQCQQG</sequence>
<keyword evidence="13 15" id="KW-0326">Glycosidase</keyword>
<keyword evidence="9 15" id="KW-0238">DNA-binding</keyword>
<dbReference type="EMBL" id="PTJO01000003">
    <property type="protein sequence ID" value="RNE49439.1"/>
    <property type="molecule type" value="Genomic_DNA"/>
</dbReference>
<evidence type="ECO:0000256" key="3">
    <source>
        <dbReference type="ARBA" id="ARBA00011245"/>
    </source>
</evidence>
<evidence type="ECO:0000259" key="16">
    <source>
        <dbReference type="PROSITE" id="PS51066"/>
    </source>
</evidence>
<accession>A0A3M8K979</accession>
<dbReference type="GO" id="GO:0006284">
    <property type="term" value="P:base-excision repair"/>
    <property type="evidence" value="ECO:0007669"/>
    <property type="project" value="InterPro"/>
</dbReference>
<feature type="active site" description="Proton donor; for beta-elimination activity" evidence="15">
    <location>
        <position position="58"/>
    </location>
</feature>
<dbReference type="CDD" id="cd08966">
    <property type="entry name" value="EcFpg-like_N"/>
    <property type="match status" value="1"/>
</dbReference>
<dbReference type="GO" id="GO:0006979">
    <property type="term" value="P:response to oxidative stress"/>
    <property type="evidence" value="ECO:0007669"/>
    <property type="project" value="UniProtKB-ARBA"/>
</dbReference>
<dbReference type="Gene3D" id="1.10.8.50">
    <property type="match status" value="1"/>
</dbReference>
<evidence type="ECO:0000256" key="7">
    <source>
        <dbReference type="ARBA" id="ARBA00022801"/>
    </source>
</evidence>
<dbReference type="InterPro" id="IPR020629">
    <property type="entry name" value="FPG_Glyclase"/>
</dbReference>
<evidence type="ECO:0000259" key="17">
    <source>
        <dbReference type="PROSITE" id="PS51068"/>
    </source>
</evidence>
<feature type="domain" description="Formamidopyrimidine-DNA glycosylase catalytic" evidence="17">
    <location>
        <begin position="2"/>
        <end position="118"/>
    </location>
</feature>
<keyword evidence="8 15" id="KW-0862">Zinc</keyword>
<reference evidence="18 19" key="1">
    <citation type="submission" date="2018-02" db="EMBL/GenBank/DDBJ databases">
        <title>Corynebacterium alimpuense sp. nov., a marine obligate actinomycete isolated from sediments of Valparaiso bay, Chile.</title>
        <authorList>
            <person name="Claverias F."/>
            <person name="Gonzales-Siles L."/>
            <person name="Salva-Serra F."/>
            <person name="Inganaes E."/>
            <person name="Molin K."/>
            <person name="Cumsille A."/>
            <person name="Undabarrena A."/>
            <person name="Couve E."/>
            <person name="Moore E.R.B."/>
            <person name="Gomila M."/>
            <person name="Camara B."/>
        </authorList>
    </citation>
    <scope>NUCLEOTIDE SEQUENCE [LARGE SCALE GENOMIC DNA]</scope>
    <source>
        <strain evidence="18 19">CCUG 69366</strain>
    </source>
</reference>
<dbReference type="SMART" id="SM01232">
    <property type="entry name" value="H2TH"/>
    <property type="match status" value="1"/>
</dbReference>
<evidence type="ECO:0000256" key="14">
    <source>
        <dbReference type="ARBA" id="ARBA00044632"/>
    </source>
</evidence>
<dbReference type="EC" id="4.2.99.18" evidence="15"/>
<evidence type="ECO:0000256" key="5">
    <source>
        <dbReference type="ARBA" id="ARBA00022763"/>
    </source>
</evidence>
<keyword evidence="6 15" id="KW-0863">Zinc-finger</keyword>
<keyword evidence="7 15" id="KW-0378">Hydrolase</keyword>
<dbReference type="EC" id="3.2.2.23" evidence="15"/>
<dbReference type="InterPro" id="IPR035937">
    <property type="entry name" value="FPG_N"/>
</dbReference>
<dbReference type="InterPro" id="IPR015886">
    <property type="entry name" value="H2TH_FPG"/>
</dbReference>
<protein>
    <recommendedName>
        <fullName evidence="15">Formamidopyrimidine-DNA glycosylase</fullName>
        <shortName evidence="15">Fapy-DNA glycosylase</shortName>
        <ecNumber evidence="15">3.2.2.23</ecNumber>
    </recommendedName>
    <alternativeName>
        <fullName evidence="15">DNA-(apurinic or apyrimidinic site) lyase MutM</fullName>
        <shortName evidence="15">AP lyase MutM</shortName>
        <ecNumber evidence="15">4.2.99.18</ecNumber>
    </alternativeName>
</protein>
<evidence type="ECO:0000256" key="1">
    <source>
        <dbReference type="ARBA" id="ARBA00001668"/>
    </source>
</evidence>
<dbReference type="SUPFAM" id="SSF57716">
    <property type="entry name" value="Glucocorticoid receptor-like (DNA-binding domain)"/>
    <property type="match status" value="1"/>
</dbReference>
<keyword evidence="19" id="KW-1185">Reference proteome</keyword>
<name>A0A3M8K979_9CORY</name>
<evidence type="ECO:0000256" key="4">
    <source>
        <dbReference type="ARBA" id="ARBA00022723"/>
    </source>
</evidence>
<dbReference type="PANTHER" id="PTHR22993:SF9">
    <property type="entry name" value="FORMAMIDOPYRIMIDINE-DNA GLYCOSYLASE"/>
    <property type="match status" value="1"/>
</dbReference>
<evidence type="ECO:0000256" key="15">
    <source>
        <dbReference type="HAMAP-Rule" id="MF_00103"/>
    </source>
</evidence>
<keyword evidence="12 15" id="KW-0511">Multifunctional enzyme</keyword>
<feature type="binding site" evidence="15">
    <location>
        <position position="92"/>
    </location>
    <ligand>
        <name>DNA</name>
        <dbReference type="ChEBI" id="CHEBI:16991"/>
    </ligand>
</feature>
<feature type="active site" description="Proton donor; for delta-elimination activity" evidence="15">
    <location>
        <position position="267"/>
    </location>
</feature>
<dbReference type="Pfam" id="PF06827">
    <property type="entry name" value="zf-FPG_IleRS"/>
    <property type="match status" value="1"/>
</dbReference>
<dbReference type="GO" id="GO:0003690">
    <property type="term" value="F:double-stranded DNA binding"/>
    <property type="evidence" value="ECO:0007669"/>
    <property type="project" value="UniProtKB-ARBA"/>
</dbReference>
<dbReference type="Proteomes" id="UP000266975">
    <property type="component" value="Unassembled WGS sequence"/>
</dbReference>
<feature type="domain" description="FPG-type" evidence="16">
    <location>
        <begin position="243"/>
        <end position="277"/>
    </location>
</feature>
<evidence type="ECO:0000256" key="9">
    <source>
        <dbReference type="ARBA" id="ARBA00023125"/>
    </source>
</evidence>
<evidence type="ECO:0000313" key="19">
    <source>
        <dbReference type="Proteomes" id="UP000266975"/>
    </source>
</evidence>
<comment type="catalytic activity">
    <reaction evidence="14 15">
        <text>2'-deoxyribonucleotide-(2'-deoxyribose 5'-phosphate)-2'-deoxyribonucleotide-DNA = a 3'-end 2'-deoxyribonucleotide-(2,3-dehydro-2,3-deoxyribose 5'-phosphate)-DNA + a 5'-end 5'-phospho-2'-deoxyribonucleoside-DNA + H(+)</text>
        <dbReference type="Rhea" id="RHEA:66592"/>
        <dbReference type="Rhea" id="RHEA-COMP:13180"/>
        <dbReference type="Rhea" id="RHEA-COMP:16897"/>
        <dbReference type="Rhea" id="RHEA-COMP:17067"/>
        <dbReference type="ChEBI" id="CHEBI:15378"/>
        <dbReference type="ChEBI" id="CHEBI:136412"/>
        <dbReference type="ChEBI" id="CHEBI:157695"/>
        <dbReference type="ChEBI" id="CHEBI:167181"/>
        <dbReference type="EC" id="4.2.99.18"/>
    </reaction>
</comment>
<dbReference type="GO" id="GO:0034039">
    <property type="term" value="F:8-oxo-7,8-dihydroguanine DNA N-glycosylase activity"/>
    <property type="evidence" value="ECO:0007669"/>
    <property type="project" value="TreeGrafter"/>
</dbReference>
<dbReference type="PROSITE" id="PS51066">
    <property type="entry name" value="ZF_FPG_2"/>
    <property type="match status" value="1"/>
</dbReference>
<dbReference type="NCBIfam" id="TIGR00577">
    <property type="entry name" value="fpg"/>
    <property type="match status" value="1"/>
</dbReference>
<dbReference type="PROSITE" id="PS51068">
    <property type="entry name" value="FPG_CAT"/>
    <property type="match status" value="1"/>
</dbReference>
<dbReference type="GO" id="GO:0140078">
    <property type="term" value="F:class I DNA-(apurinic or apyrimidinic site) endonuclease activity"/>
    <property type="evidence" value="ECO:0007669"/>
    <property type="project" value="UniProtKB-EC"/>
</dbReference>
<evidence type="ECO:0000313" key="18">
    <source>
        <dbReference type="EMBL" id="RNE49439.1"/>
    </source>
</evidence>
<comment type="cofactor">
    <cofactor evidence="15">
        <name>Zn(2+)</name>
        <dbReference type="ChEBI" id="CHEBI:29105"/>
    </cofactor>
    <text evidence="15">Binds 1 zinc ion per subunit.</text>
</comment>
<keyword evidence="4 15" id="KW-0479">Metal-binding</keyword>
<evidence type="ECO:0000256" key="11">
    <source>
        <dbReference type="ARBA" id="ARBA00023239"/>
    </source>
</evidence>
<feature type="active site" description="Schiff-base intermediate with DNA" evidence="15">
    <location>
        <position position="2"/>
    </location>
</feature>
<dbReference type="SUPFAM" id="SSF46946">
    <property type="entry name" value="S13-like H2TH domain"/>
    <property type="match status" value="1"/>
</dbReference>
<dbReference type="SUPFAM" id="SSF81624">
    <property type="entry name" value="N-terminal domain of MutM-like DNA repair proteins"/>
    <property type="match status" value="1"/>
</dbReference>
<keyword evidence="10 15" id="KW-0234">DNA repair</keyword>
<gene>
    <name evidence="15" type="primary">mutM</name>
    <name evidence="15" type="synonym">fpg</name>
    <name evidence="18" type="ORF">C5L39_03490</name>
</gene>
<dbReference type="HAMAP" id="MF_00103">
    <property type="entry name" value="Fapy_DNA_glycosyl"/>
    <property type="match status" value="1"/>
</dbReference>
<dbReference type="OrthoDB" id="9800855at2"/>
<dbReference type="InterPro" id="IPR010979">
    <property type="entry name" value="Ribosomal_uS13-like_H2TH"/>
</dbReference>
<dbReference type="GO" id="GO:0008270">
    <property type="term" value="F:zinc ion binding"/>
    <property type="evidence" value="ECO:0007669"/>
    <property type="project" value="UniProtKB-UniRule"/>
</dbReference>
<dbReference type="InterPro" id="IPR000214">
    <property type="entry name" value="Znf_DNA_glyclase/AP_lyase"/>
</dbReference>
<feature type="binding site" evidence="15">
    <location>
        <position position="157"/>
    </location>
    <ligand>
        <name>DNA</name>
        <dbReference type="ChEBI" id="CHEBI:16991"/>
    </ligand>
</feature>
<comment type="catalytic activity">
    <reaction evidence="1 15">
        <text>Hydrolysis of DNA containing ring-opened 7-methylguanine residues, releasing 2,6-diamino-4-hydroxy-5-(N-methyl)formamidopyrimidine.</text>
        <dbReference type="EC" id="3.2.2.23"/>
    </reaction>
</comment>
<dbReference type="NCBIfam" id="NF002211">
    <property type="entry name" value="PRK01103.1"/>
    <property type="match status" value="1"/>
</dbReference>
<dbReference type="AlphaFoldDB" id="A0A3M8K979"/>
<dbReference type="FunFam" id="1.10.8.50:FF:000003">
    <property type="entry name" value="Formamidopyrimidine-DNA glycosylase"/>
    <property type="match status" value="1"/>
</dbReference>
<comment type="subunit">
    <text evidence="3 15">Monomer.</text>
</comment>
<dbReference type="Gene3D" id="3.20.190.10">
    <property type="entry name" value="MutM-like, N-terminal"/>
    <property type="match status" value="1"/>
</dbReference>
<dbReference type="Pfam" id="PF06831">
    <property type="entry name" value="H2TH"/>
    <property type="match status" value="1"/>
</dbReference>
<feature type="active site" description="Proton donor" evidence="15">
    <location>
        <position position="3"/>
    </location>
</feature>